<sequence>MSVLGILSYTLEVPDIEEGVRFYENAGLISDVEGDVARLRCRGQDRDVIVLLGNRPAKRLHHVSLRADGLSMIERVVPEHGGALVATPEGASDSGLWVTDPHGMLLHLSDAPADPEPAAAPPFEINAPGRLVRKGRSAMLASEFYSAVVPLRLGHVLVFSPDVPASVRFATEALGMGLADHAKDVLAFCCARRNSDHHVLAFAKSPAVGFHHASFQVNDPDDVGRGGRALVEKTGRGDWGFGRHTIGSNFFHYIQDPWGSWFEYYSDIDHIEDYAMWKPTNYELKDSLANWGPSVPDDFVHNYEAIPTFDRLPRQMNDQTNARTPKD</sequence>
<dbReference type="InterPro" id="IPR004360">
    <property type="entry name" value="Glyas_Fos-R_dOase_dom"/>
</dbReference>
<feature type="domain" description="VOC" evidence="1">
    <location>
        <begin position="152"/>
        <end position="267"/>
    </location>
</feature>
<evidence type="ECO:0000313" key="2">
    <source>
        <dbReference type="EMBL" id="NPT55075.1"/>
    </source>
</evidence>
<dbReference type="AlphaFoldDB" id="A0A972SIW8"/>
<dbReference type="RefSeq" id="WP_172163381.1">
    <property type="nucleotide sequence ID" value="NZ_WOEZ01000050.1"/>
</dbReference>
<feature type="domain" description="VOC" evidence="1">
    <location>
        <begin position="5"/>
        <end position="111"/>
    </location>
</feature>
<evidence type="ECO:0000259" key="1">
    <source>
        <dbReference type="PROSITE" id="PS51819"/>
    </source>
</evidence>
<gene>
    <name evidence="2" type="ORF">GNZ13_10775</name>
</gene>
<dbReference type="Gene3D" id="3.10.180.10">
    <property type="entry name" value="2,3-Dihydroxybiphenyl 1,2-Dioxygenase, domain 1"/>
    <property type="match status" value="2"/>
</dbReference>
<dbReference type="EMBL" id="WOEZ01000050">
    <property type="protein sequence ID" value="NPT55075.1"/>
    <property type="molecule type" value="Genomic_DNA"/>
</dbReference>
<reference evidence="2 3" key="1">
    <citation type="submission" date="2019-11" db="EMBL/GenBank/DDBJ databases">
        <title>Metabolism of dissolved organic matter in forest soils.</title>
        <authorList>
            <person name="Cyle K.T."/>
            <person name="Wilhelm R.C."/>
            <person name="Martinez C.E."/>
        </authorList>
    </citation>
    <scope>NUCLEOTIDE SEQUENCE [LARGE SCALE GENOMIC DNA]</scope>
    <source>
        <strain evidence="2 3">5N</strain>
    </source>
</reference>
<dbReference type="SUPFAM" id="SSF54593">
    <property type="entry name" value="Glyoxalase/Bleomycin resistance protein/Dihydroxybiphenyl dioxygenase"/>
    <property type="match status" value="2"/>
</dbReference>
<accession>A0A972SIW8</accession>
<dbReference type="Proteomes" id="UP000655523">
    <property type="component" value="Unassembled WGS sequence"/>
</dbReference>
<dbReference type="Pfam" id="PF00903">
    <property type="entry name" value="Glyoxalase"/>
    <property type="match status" value="1"/>
</dbReference>
<name>A0A972SIW8_9BURK</name>
<dbReference type="InterPro" id="IPR029068">
    <property type="entry name" value="Glyas_Bleomycin-R_OHBP_Dase"/>
</dbReference>
<keyword evidence="3" id="KW-1185">Reference proteome</keyword>
<evidence type="ECO:0000313" key="3">
    <source>
        <dbReference type="Proteomes" id="UP000655523"/>
    </source>
</evidence>
<organism evidence="2 3">
    <name type="scientific">Paraburkholderia elongata</name>
    <dbReference type="NCBI Taxonomy" id="2675747"/>
    <lineage>
        <taxon>Bacteria</taxon>
        <taxon>Pseudomonadati</taxon>
        <taxon>Pseudomonadota</taxon>
        <taxon>Betaproteobacteria</taxon>
        <taxon>Burkholderiales</taxon>
        <taxon>Burkholderiaceae</taxon>
        <taxon>Paraburkholderia</taxon>
    </lineage>
</organism>
<dbReference type="InterPro" id="IPR037523">
    <property type="entry name" value="VOC_core"/>
</dbReference>
<comment type="caution">
    <text evidence="2">The sequence shown here is derived from an EMBL/GenBank/DDBJ whole genome shotgun (WGS) entry which is preliminary data.</text>
</comment>
<dbReference type="PROSITE" id="PS51819">
    <property type="entry name" value="VOC"/>
    <property type="match status" value="2"/>
</dbReference>
<protein>
    <recommendedName>
        <fullName evidence="1">VOC domain-containing protein</fullName>
    </recommendedName>
</protein>
<proteinExistence type="predicted"/>